<name>A0A8H6T9E8_9AGAR</name>
<comment type="caution">
    <text evidence="4">The sequence shown here is derived from an EMBL/GenBank/DDBJ whole genome shotgun (WGS) entry which is preliminary data.</text>
</comment>
<dbReference type="SMART" id="SM00355">
    <property type="entry name" value="ZnF_C2H2"/>
    <property type="match status" value="3"/>
</dbReference>
<proteinExistence type="predicted"/>
<evidence type="ECO:0000256" key="1">
    <source>
        <dbReference type="PROSITE-ProRule" id="PRU00042"/>
    </source>
</evidence>
<sequence>MSTEDDTVPPRPCFLPVYSETTPLPITDSSLITGGPNIFLSSDEPWPRCPTCAFPLVPLIQLNASSEQTPAAFKALIPSVMPADSDAMTMLQLFVCPQEDCYDEAIGFSTENKSWLLRLATVPKRSTHRPQDREIVARIENDTGFLPMRVVERWTEGKQESFDYIWGPETDEEEQFRLEPGLKLMGYPERGKFYCSDEGCPKGDSNAHAGEPWPYLKCLIQLGDCHYEWEDDDALGIMSVRGNTWIEQCALHPEEAAQITRVLHRIYRGTLVKTLASAIESGQLGTRRRLPIDFGSVCRSQFLTSSEQPFQPSYTMRFNLSALLVASIAGVAQAFDFRELYTLPANTDMVTFTVQFGNACAKWQPAQTAGLTFQGFNVQPGDYHGLHTDSEWFPYLIFFYLTYISQQRKPKYTVCGTLAETSTSPKPSPMTSLPRLALRPPRTLNIKNLLCSITSPTLDLDLDISLECILDAEDQGEWAKTCDYISGPLFSPDSDQTSDLPLTLTLAFSTNPAFRMMVLSNDPYICHDCDKPFETREGLKQHYVQSRFHHYCQYCESDDLEDNHFRDRNDLVHHWKTVHAYCAACNKVLKNQKGLYEHARQSTRSEHYFLCALREGFHDWRWPQIAPSQRHGPQKRVRQFRPSHGDPLRRRPPASCVWE</sequence>
<evidence type="ECO:0000259" key="3">
    <source>
        <dbReference type="PROSITE" id="PS50157"/>
    </source>
</evidence>
<evidence type="ECO:0000313" key="4">
    <source>
        <dbReference type="EMBL" id="KAF7312757.1"/>
    </source>
</evidence>
<keyword evidence="1" id="KW-0862">Zinc</keyword>
<evidence type="ECO:0000313" key="5">
    <source>
        <dbReference type="Proteomes" id="UP000636479"/>
    </source>
</evidence>
<keyword evidence="1" id="KW-0863">Zinc-finger</keyword>
<feature type="region of interest" description="Disordered" evidence="2">
    <location>
        <begin position="626"/>
        <end position="659"/>
    </location>
</feature>
<protein>
    <recommendedName>
        <fullName evidence="3">C2H2-type domain-containing protein</fullName>
    </recommendedName>
</protein>
<feature type="domain" description="C2H2-type" evidence="3">
    <location>
        <begin position="524"/>
        <end position="549"/>
    </location>
</feature>
<dbReference type="EMBL" id="JACAZF010000002">
    <property type="protein sequence ID" value="KAF7312757.1"/>
    <property type="molecule type" value="Genomic_DNA"/>
</dbReference>
<dbReference type="RefSeq" id="XP_037224865.1">
    <property type="nucleotide sequence ID" value="XM_037359770.1"/>
</dbReference>
<dbReference type="AlphaFoldDB" id="A0A8H6T9E8"/>
<evidence type="ECO:0000256" key="2">
    <source>
        <dbReference type="SAM" id="MobiDB-lite"/>
    </source>
</evidence>
<dbReference type="OrthoDB" id="3005905at2759"/>
<dbReference type="InterPro" id="IPR013087">
    <property type="entry name" value="Znf_C2H2_type"/>
</dbReference>
<keyword evidence="1" id="KW-0479">Metal-binding</keyword>
<gene>
    <name evidence="4" type="ORF">MIND_00290800</name>
</gene>
<organism evidence="4 5">
    <name type="scientific">Mycena indigotica</name>
    <dbReference type="NCBI Taxonomy" id="2126181"/>
    <lineage>
        <taxon>Eukaryota</taxon>
        <taxon>Fungi</taxon>
        <taxon>Dikarya</taxon>
        <taxon>Basidiomycota</taxon>
        <taxon>Agaricomycotina</taxon>
        <taxon>Agaricomycetes</taxon>
        <taxon>Agaricomycetidae</taxon>
        <taxon>Agaricales</taxon>
        <taxon>Marasmiineae</taxon>
        <taxon>Mycenaceae</taxon>
        <taxon>Mycena</taxon>
    </lineage>
</organism>
<feature type="compositionally biased region" description="Basic residues" evidence="2">
    <location>
        <begin position="632"/>
        <end position="641"/>
    </location>
</feature>
<keyword evidence="5" id="KW-1185">Reference proteome</keyword>
<accession>A0A8H6T9E8</accession>
<dbReference type="Proteomes" id="UP000636479">
    <property type="component" value="Unassembled WGS sequence"/>
</dbReference>
<dbReference type="GeneID" id="59342286"/>
<reference evidence="4" key="1">
    <citation type="submission" date="2020-05" db="EMBL/GenBank/DDBJ databases">
        <title>Mycena genomes resolve the evolution of fungal bioluminescence.</title>
        <authorList>
            <person name="Tsai I.J."/>
        </authorList>
    </citation>
    <scope>NUCLEOTIDE SEQUENCE</scope>
    <source>
        <strain evidence="4">171206Taipei</strain>
    </source>
</reference>
<dbReference type="GO" id="GO:0008270">
    <property type="term" value="F:zinc ion binding"/>
    <property type="evidence" value="ECO:0007669"/>
    <property type="project" value="UniProtKB-KW"/>
</dbReference>
<dbReference type="PROSITE" id="PS50157">
    <property type="entry name" value="ZINC_FINGER_C2H2_2"/>
    <property type="match status" value="1"/>
</dbReference>